<name>A0A432YZS8_9GAMM</name>
<keyword evidence="2" id="KW-1185">Reference proteome</keyword>
<reference evidence="2" key="1">
    <citation type="journal article" date="2018" name="Front. Microbiol.">
        <title>Genome-Based Analysis Reveals the Taxonomy and Diversity of the Family Idiomarinaceae.</title>
        <authorList>
            <person name="Liu Y."/>
            <person name="Lai Q."/>
            <person name="Shao Z."/>
        </authorList>
    </citation>
    <scope>NUCLEOTIDE SEQUENCE [LARGE SCALE GENOMIC DNA]</scope>
    <source>
        <strain evidence="2">R22</strain>
    </source>
</reference>
<dbReference type="Gene3D" id="3.40.50.300">
    <property type="entry name" value="P-loop containing nucleotide triphosphate hydrolases"/>
    <property type="match status" value="1"/>
</dbReference>
<dbReference type="AlphaFoldDB" id="A0A432YZS8"/>
<dbReference type="RefSeq" id="WP_126781161.1">
    <property type="nucleotide sequence ID" value="NZ_PIQC01000004.1"/>
</dbReference>
<dbReference type="Proteomes" id="UP000288058">
    <property type="component" value="Unassembled WGS sequence"/>
</dbReference>
<dbReference type="OrthoDB" id="6239438at2"/>
<dbReference type="SUPFAM" id="SSF52540">
    <property type="entry name" value="P-loop containing nucleoside triphosphate hydrolases"/>
    <property type="match status" value="1"/>
</dbReference>
<proteinExistence type="predicted"/>
<dbReference type="EMBL" id="PIQC01000004">
    <property type="protein sequence ID" value="RUO69431.1"/>
    <property type="molecule type" value="Genomic_DNA"/>
</dbReference>
<evidence type="ECO:0000313" key="2">
    <source>
        <dbReference type="Proteomes" id="UP000288058"/>
    </source>
</evidence>
<comment type="caution">
    <text evidence="1">The sequence shown here is derived from an EMBL/GenBank/DDBJ whole genome shotgun (WGS) entry which is preliminary data.</text>
</comment>
<evidence type="ECO:0000313" key="1">
    <source>
        <dbReference type="EMBL" id="RUO69431.1"/>
    </source>
</evidence>
<sequence>MKTQYQNKLHHPGLWTAESAAPSFQLEAKSTHDSIDVDNLSPVVQQALQQKPSQWVTVIGGDKNVIQQLIACGVAESQIRWLRSHSAERCEWALEQALLAGTSSIVIGYLDSVSNRTWQRAKMASKLSETQYFLFDKNTLTSHLH</sequence>
<accession>A0A432YZS8</accession>
<protein>
    <submittedName>
        <fullName evidence="1">SOS-response cell division inhibitor</fullName>
    </submittedName>
</protein>
<keyword evidence="1" id="KW-0132">Cell division</keyword>
<dbReference type="InterPro" id="IPR027417">
    <property type="entry name" value="P-loop_NTPase"/>
</dbReference>
<gene>
    <name evidence="1" type="ORF">CWI78_05810</name>
</gene>
<organism evidence="1 2">
    <name type="scientific">Idiomarina ramblicola</name>
    <dbReference type="NCBI Taxonomy" id="263724"/>
    <lineage>
        <taxon>Bacteria</taxon>
        <taxon>Pseudomonadati</taxon>
        <taxon>Pseudomonadota</taxon>
        <taxon>Gammaproteobacteria</taxon>
        <taxon>Alteromonadales</taxon>
        <taxon>Idiomarinaceae</taxon>
        <taxon>Idiomarina</taxon>
    </lineage>
</organism>
<keyword evidence="1" id="KW-0131">Cell cycle</keyword>
<dbReference type="GO" id="GO:0051301">
    <property type="term" value="P:cell division"/>
    <property type="evidence" value="ECO:0007669"/>
    <property type="project" value="UniProtKB-KW"/>
</dbReference>